<organism evidence="3">
    <name type="scientific">Brugia timori</name>
    <dbReference type="NCBI Taxonomy" id="42155"/>
    <lineage>
        <taxon>Eukaryota</taxon>
        <taxon>Metazoa</taxon>
        <taxon>Ecdysozoa</taxon>
        <taxon>Nematoda</taxon>
        <taxon>Chromadorea</taxon>
        <taxon>Rhabditida</taxon>
        <taxon>Spirurina</taxon>
        <taxon>Spiruromorpha</taxon>
        <taxon>Filarioidea</taxon>
        <taxon>Onchocercidae</taxon>
        <taxon>Brugia</taxon>
    </lineage>
</organism>
<dbReference type="Proteomes" id="UP000280834">
    <property type="component" value="Unassembled WGS sequence"/>
</dbReference>
<evidence type="ECO:0000313" key="1">
    <source>
        <dbReference type="EMBL" id="VDO15308.1"/>
    </source>
</evidence>
<reference evidence="1 2" key="2">
    <citation type="submission" date="2018-11" db="EMBL/GenBank/DDBJ databases">
        <authorList>
            <consortium name="Pathogen Informatics"/>
        </authorList>
    </citation>
    <scope>NUCLEOTIDE SEQUENCE [LARGE SCALE GENOMIC DNA]</scope>
</reference>
<reference evidence="3" key="1">
    <citation type="submission" date="2017-02" db="UniProtKB">
        <authorList>
            <consortium name="WormBaseParasite"/>
        </authorList>
    </citation>
    <scope>IDENTIFICATION</scope>
</reference>
<protein>
    <submittedName>
        <fullName evidence="3">FABP domain-containing protein</fullName>
    </submittedName>
</protein>
<name>A0A0R3QDF6_9BILA</name>
<dbReference type="EMBL" id="UZAG01003419">
    <property type="protein sequence ID" value="VDO15308.1"/>
    <property type="molecule type" value="Genomic_DNA"/>
</dbReference>
<keyword evidence="2" id="KW-1185">Reference proteome</keyword>
<dbReference type="WBParaSite" id="BTMF_0000439201-mRNA-1">
    <property type="protein sequence ID" value="BTMF_0000439201-mRNA-1"/>
    <property type="gene ID" value="BTMF_0000439201"/>
</dbReference>
<gene>
    <name evidence="1" type="ORF">BTMF_LOCUS3687</name>
</gene>
<evidence type="ECO:0000313" key="2">
    <source>
        <dbReference type="Proteomes" id="UP000280834"/>
    </source>
</evidence>
<accession>A0A0R3QDF6</accession>
<dbReference type="AlphaFoldDB" id="A0A0R3QDF6"/>
<sequence length="89" mass="10181">MQINEDGSTEIISRKVLTRVTDPVISHVQFTGTENEHRLRDLEREEQFETVDVEGNITRTTLHRSAPSSSAGILLLMFRIFQLFLHAIS</sequence>
<dbReference type="STRING" id="42155.A0A0R3QDF6"/>
<proteinExistence type="predicted"/>
<evidence type="ECO:0000313" key="3">
    <source>
        <dbReference type="WBParaSite" id="BTMF_0000439201-mRNA-1"/>
    </source>
</evidence>